<protein>
    <submittedName>
        <fullName evidence="1">Uncharacterized protein</fullName>
    </submittedName>
</protein>
<evidence type="ECO:0000313" key="1">
    <source>
        <dbReference type="EMBL" id="GGK85058.1"/>
    </source>
</evidence>
<sequence>MTGIDKTEDDSDNVGSQLSSAYGEYSRVARQSRELDALETAGSFYVAAARIGMVESLRLPDENRQPDASTANKLFFAQAVREFLLGSLCFRLAECDDRCQRHCEQGVAIMADARDALYDDPAEIGLGHEIIGDFRLVADFDNY</sequence>
<proteinExistence type="predicted"/>
<evidence type="ECO:0000313" key="2">
    <source>
        <dbReference type="Proteomes" id="UP000614221"/>
    </source>
</evidence>
<dbReference type="Proteomes" id="UP000614221">
    <property type="component" value="Unassembled WGS sequence"/>
</dbReference>
<dbReference type="RefSeq" id="WP_188980968.1">
    <property type="nucleotide sequence ID" value="NZ_BMPD01000013.1"/>
</dbReference>
<comment type="caution">
    <text evidence="1">The sequence shown here is derived from an EMBL/GenBank/DDBJ whole genome shotgun (WGS) entry which is preliminary data.</text>
</comment>
<gene>
    <name evidence="1" type="ORF">GCM10009067_41460</name>
</gene>
<dbReference type="AlphaFoldDB" id="A0A830EXL5"/>
<accession>A0A830EXL5</accession>
<dbReference type="EMBL" id="BMPD01000013">
    <property type="protein sequence ID" value="GGK85058.1"/>
    <property type="molecule type" value="Genomic_DNA"/>
</dbReference>
<reference evidence="1" key="2">
    <citation type="submission" date="2020-09" db="EMBL/GenBank/DDBJ databases">
        <authorList>
            <person name="Sun Q."/>
            <person name="Ohkuma M."/>
        </authorList>
    </citation>
    <scope>NUCLEOTIDE SEQUENCE</scope>
    <source>
        <strain evidence="1">JCM 19018</strain>
    </source>
</reference>
<reference evidence="1" key="1">
    <citation type="journal article" date="2014" name="Int. J. Syst. Evol. Microbiol.">
        <title>Complete genome sequence of Corynebacterium casei LMG S-19264T (=DSM 44701T), isolated from a smear-ripened cheese.</title>
        <authorList>
            <consortium name="US DOE Joint Genome Institute (JGI-PGF)"/>
            <person name="Walter F."/>
            <person name="Albersmeier A."/>
            <person name="Kalinowski J."/>
            <person name="Ruckert C."/>
        </authorList>
    </citation>
    <scope>NUCLEOTIDE SEQUENCE</scope>
    <source>
        <strain evidence="1">JCM 19018</strain>
    </source>
</reference>
<organism evidence="1 2">
    <name type="scientific">Haloarcula sebkhae</name>
    <dbReference type="NCBI Taxonomy" id="932660"/>
    <lineage>
        <taxon>Archaea</taxon>
        <taxon>Methanobacteriati</taxon>
        <taxon>Methanobacteriota</taxon>
        <taxon>Stenosarchaea group</taxon>
        <taxon>Halobacteria</taxon>
        <taxon>Halobacteriales</taxon>
        <taxon>Haloarculaceae</taxon>
        <taxon>Haloarcula</taxon>
    </lineage>
</organism>
<name>A0A830EXL5_9EURY</name>